<protein>
    <submittedName>
        <fullName evidence="1">Uncharacterized protein</fullName>
    </submittedName>
</protein>
<evidence type="ECO:0000313" key="1">
    <source>
        <dbReference type="EMBL" id="RMX60496.1"/>
    </source>
</evidence>
<reference evidence="1 2" key="1">
    <citation type="journal article" date="2018" name="Sci. Rep.">
        <title>Comparative analysis of the Pocillopora damicornis genome highlights role of immune system in coral evolution.</title>
        <authorList>
            <person name="Cunning R."/>
            <person name="Bay R.A."/>
            <person name="Gillette P."/>
            <person name="Baker A.C."/>
            <person name="Traylor-Knowles N."/>
        </authorList>
    </citation>
    <scope>NUCLEOTIDE SEQUENCE [LARGE SCALE GENOMIC DNA]</scope>
    <source>
        <strain evidence="1">RSMAS</strain>
        <tissue evidence="1">Whole animal</tissue>
    </source>
</reference>
<organism evidence="1 2">
    <name type="scientific">Pocillopora damicornis</name>
    <name type="common">Cauliflower coral</name>
    <name type="synonym">Millepora damicornis</name>
    <dbReference type="NCBI Taxonomy" id="46731"/>
    <lineage>
        <taxon>Eukaryota</taxon>
        <taxon>Metazoa</taxon>
        <taxon>Cnidaria</taxon>
        <taxon>Anthozoa</taxon>
        <taxon>Hexacorallia</taxon>
        <taxon>Scleractinia</taxon>
        <taxon>Astrocoeniina</taxon>
        <taxon>Pocilloporidae</taxon>
        <taxon>Pocillopora</taxon>
    </lineage>
</organism>
<dbReference type="AlphaFoldDB" id="A0A3M6V3J2"/>
<proteinExistence type="predicted"/>
<dbReference type="EMBL" id="RCHS01000141">
    <property type="protein sequence ID" value="RMX60496.1"/>
    <property type="molecule type" value="Genomic_DNA"/>
</dbReference>
<evidence type="ECO:0000313" key="2">
    <source>
        <dbReference type="Proteomes" id="UP000275408"/>
    </source>
</evidence>
<gene>
    <name evidence="1" type="ORF">pdam_00001487</name>
</gene>
<name>A0A3M6V3J2_POCDA</name>
<dbReference type="OrthoDB" id="5975827at2759"/>
<comment type="caution">
    <text evidence="1">The sequence shown here is derived from an EMBL/GenBank/DDBJ whole genome shotgun (WGS) entry which is preliminary data.</text>
</comment>
<keyword evidence="2" id="KW-1185">Reference proteome</keyword>
<sequence length="151" mass="15933">MNNESMNSSVGHSVSRPNWTPFGPIVIINKDNFVSVEASFEYVDLSMAVFVRVPLETELAIRLPTSQCSGNKPAELESFYGISGVNLGVGLLFQGVGFPFSGVGLPFPGFGLPFSGVGLPFPGFGFSFSGGLGRGGGGPTHNCYKEDANYI</sequence>
<accession>A0A3M6V3J2</accession>
<dbReference type="Proteomes" id="UP000275408">
    <property type="component" value="Unassembled WGS sequence"/>
</dbReference>